<feature type="non-terminal residue" evidence="1">
    <location>
        <position position="104"/>
    </location>
</feature>
<sequence>MRKLFIHEPLDICHSEAAMFPERHVKLFRNGRNQTVRIPREFELPGKDAIMRKESERLIIEPMPPKSLLAFLATLAPLNERVSADPRLRIRNSSSFDALPARHQ</sequence>
<dbReference type="AlphaFoldDB" id="T0Z5F4"/>
<dbReference type="InterPro" id="IPR037914">
    <property type="entry name" value="SpoVT-AbrB_sf"/>
</dbReference>
<name>T0Z5F4_9ZZZZ</name>
<dbReference type="EMBL" id="AUZY01009162">
    <property type="protein sequence ID" value="EQD43266.1"/>
    <property type="molecule type" value="Genomic_DNA"/>
</dbReference>
<reference evidence="1" key="1">
    <citation type="submission" date="2013-08" db="EMBL/GenBank/DDBJ databases">
        <authorList>
            <person name="Mendez C."/>
            <person name="Richter M."/>
            <person name="Ferrer M."/>
            <person name="Sanchez J."/>
        </authorList>
    </citation>
    <scope>NUCLEOTIDE SEQUENCE</scope>
</reference>
<accession>T0Z5F4</accession>
<proteinExistence type="predicted"/>
<dbReference type="Gene3D" id="2.10.260.10">
    <property type="match status" value="1"/>
</dbReference>
<dbReference type="InterPro" id="IPR051734">
    <property type="entry name" value="VapB_TA_antitoxins"/>
</dbReference>
<organism evidence="1">
    <name type="scientific">mine drainage metagenome</name>
    <dbReference type="NCBI Taxonomy" id="410659"/>
    <lineage>
        <taxon>unclassified sequences</taxon>
        <taxon>metagenomes</taxon>
        <taxon>ecological metagenomes</taxon>
    </lineage>
</organism>
<comment type="caution">
    <text evidence="1">The sequence shown here is derived from an EMBL/GenBank/DDBJ whole genome shotgun (WGS) entry which is preliminary data.</text>
</comment>
<dbReference type="PANTHER" id="PTHR37550:SF1">
    <property type="entry name" value="SSL1300 PROTEIN"/>
    <property type="match status" value="1"/>
</dbReference>
<gene>
    <name evidence="1" type="ORF">B1B_13900</name>
</gene>
<dbReference type="PANTHER" id="PTHR37550">
    <property type="entry name" value="ANTITOXIN VAPB1"/>
    <property type="match status" value="1"/>
</dbReference>
<protein>
    <submittedName>
        <fullName evidence="1">Virulence-associated protein VapB-like protein</fullName>
    </submittedName>
</protein>
<evidence type="ECO:0000313" key="1">
    <source>
        <dbReference type="EMBL" id="EQD43266.1"/>
    </source>
</evidence>
<reference evidence="1" key="2">
    <citation type="journal article" date="2014" name="ISME J.">
        <title>Microbial stratification in low pH oxic and suboxic macroscopic growths along an acid mine drainage.</title>
        <authorList>
            <person name="Mendez-Garcia C."/>
            <person name="Mesa V."/>
            <person name="Sprenger R.R."/>
            <person name="Richter M."/>
            <person name="Diez M.S."/>
            <person name="Solano J."/>
            <person name="Bargiela R."/>
            <person name="Golyshina O.V."/>
            <person name="Manteca A."/>
            <person name="Ramos J.L."/>
            <person name="Gallego J.R."/>
            <person name="Llorente I."/>
            <person name="Martins Dos Santos V.A."/>
            <person name="Jensen O.N."/>
            <person name="Pelaez A.I."/>
            <person name="Sanchez J."/>
            <person name="Ferrer M."/>
        </authorList>
    </citation>
    <scope>NUCLEOTIDE SEQUENCE</scope>
</reference>
<dbReference type="SUPFAM" id="SSF89447">
    <property type="entry name" value="AbrB/MazE/MraZ-like"/>
    <property type="match status" value="1"/>
</dbReference>